<name>A0A1N6ZRZ3_9RHOO</name>
<dbReference type="GO" id="GO:0032259">
    <property type="term" value="P:methylation"/>
    <property type="evidence" value="ECO:0007669"/>
    <property type="project" value="UniProtKB-KW"/>
</dbReference>
<evidence type="ECO:0000259" key="2">
    <source>
        <dbReference type="PROSITE" id="PS50123"/>
    </source>
</evidence>
<evidence type="ECO:0000313" key="3">
    <source>
        <dbReference type="EMBL" id="SIR29630.1"/>
    </source>
</evidence>
<feature type="compositionally biased region" description="Low complexity" evidence="1">
    <location>
        <begin position="303"/>
        <end position="339"/>
    </location>
</feature>
<dbReference type="InterPro" id="IPR029063">
    <property type="entry name" value="SAM-dependent_MTases_sf"/>
</dbReference>
<dbReference type="Pfam" id="PF14559">
    <property type="entry name" value="TPR_19"/>
    <property type="match status" value="1"/>
</dbReference>
<keyword evidence="3" id="KW-0808">Transferase</keyword>
<protein>
    <submittedName>
        <fullName evidence="3">Chemotaxis protein methyltransferase CheR</fullName>
    </submittedName>
</protein>
<sequence>MSGHDVANIGESVTGEGAASSGGAAGDPCQRILDAIGLRRRAGDEAKLCGWLRPRLRELGLPSADAYADLLAAGGDPGRRERELLMEHFSTGETYFFRDQGLFGLLAARILPEIVARRSAQRSLRLWSAGCASGEEAYTLAMLIDEMSPALAGWDVRILGTDINGDAIARAGGGTYGQWSFRVLDEARTARYFRKCGREWQIEERLRAMVDFERRDLLLDEAGGGGADAGGFDLILCRNVFIYLTPPAVTHIAGKLVAALSDGGYFVPGHGELLGCVPSGLEALTWPDATLYRRPATASAVRPAPAVPACAPSAPSVPSRTAPAAPAATPAAGQPPRQRGSAPRPDAGPEAAPDEVLARAWRDADRGAAQAARAACERVIAVSPLDPRPYFLLAQLAEERGAIDEARTLLRKVLYLDPGFVVAHLELADLCVRTGDARRARQMRAQALRELEKMPSETPLPVPPHTTAGTLLRSLRAGEAAARGAAEGGSHG</sequence>
<dbReference type="STRING" id="34027.SAMN05421829_112122"/>
<evidence type="ECO:0000256" key="1">
    <source>
        <dbReference type="SAM" id="MobiDB-lite"/>
    </source>
</evidence>
<keyword evidence="4" id="KW-1185">Reference proteome</keyword>
<dbReference type="Gene3D" id="3.40.50.150">
    <property type="entry name" value="Vaccinia Virus protein VP39"/>
    <property type="match status" value="1"/>
</dbReference>
<feature type="domain" description="CheR-type methyltransferase" evidence="2">
    <location>
        <begin position="52"/>
        <end position="297"/>
    </location>
</feature>
<dbReference type="InterPro" id="IPR011990">
    <property type="entry name" value="TPR-like_helical_dom_sf"/>
</dbReference>
<dbReference type="InterPro" id="IPR050903">
    <property type="entry name" value="Bact_Chemotaxis_MeTrfase"/>
</dbReference>
<dbReference type="InterPro" id="IPR000780">
    <property type="entry name" value="CheR_MeTrfase"/>
</dbReference>
<dbReference type="PRINTS" id="PR00996">
    <property type="entry name" value="CHERMTFRASE"/>
</dbReference>
<feature type="region of interest" description="Disordered" evidence="1">
    <location>
        <begin position="303"/>
        <end position="353"/>
    </location>
</feature>
<dbReference type="SUPFAM" id="SSF48452">
    <property type="entry name" value="TPR-like"/>
    <property type="match status" value="1"/>
</dbReference>
<dbReference type="SUPFAM" id="SSF53335">
    <property type="entry name" value="S-adenosyl-L-methionine-dependent methyltransferases"/>
    <property type="match status" value="1"/>
</dbReference>
<dbReference type="InterPro" id="IPR022642">
    <property type="entry name" value="CheR_C"/>
</dbReference>
<keyword evidence="3" id="KW-0489">Methyltransferase</keyword>
<dbReference type="GO" id="GO:0008757">
    <property type="term" value="F:S-adenosylmethionine-dependent methyltransferase activity"/>
    <property type="evidence" value="ECO:0007669"/>
    <property type="project" value="InterPro"/>
</dbReference>
<evidence type="ECO:0000313" key="4">
    <source>
        <dbReference type="Proteomes" id="UP000186819"/>
    </source>
</evidence>
<gene>
    <name evidence="3" type="ORF">SAMN05421829_112122</name>
</gene>
<organism evidence="3 4">
    <name type="scientific">Aromatoleum tolulyticum</name>
    <dbReference type="NCBI Taxonomy" id="34027"/>
    <lineage>
        <taxon>Bacteria</taxon>
        <taxon>Pseudomonadati</taxon>
        <taxon>Pseudomonadota</taxon>
        <taxon>Betaproteobacteria</taxon>
        <taxon>Rhodocyclales</taxon>
        <taxon>Rhodocyclaceae</taxon>
        <taxon>Aromatoleum</taxon>
    </lineage>
</organism>
<dbReference type="Proteomes" id="UP000186819">
    <property type="component" value="Unassembled WGS sequence"/>
</dbReference>
<dbReference type="PANTHER" id="PTHR24422">
    <property type="entry name" value="CHEMOTAXIS PROTEIN METHYLTRANSFERASE"/>
    <property type="match status" value="1"/>
</dbReference>
<dbReference type="Pfam" id="PF01739">
    <property type="entry name" value="CheR"/>
    <property type="match status" value="1"/>
</dbReference>
<dbReference type="OrthoDB" id="9816309at2"/>
<dbReference type="RefSeq" id="WP_076603401.1">
    <property type="nucleotide sequence ID" value="NZ_FTMD01000012.1"/>
</dbReference>
<dbReference type="PANTHER" id="PTHR24422:SF10">
    <property type="entry name" value="CHEMOTAXIS PROTEIN METHYLTRANSFERASE 2"/>
    <property type="match status" value="1"/>
</dbReference>
<accession>A0A1N6ZRZ3</accession>
<reference evidence="4" key="1">
    <citation type="submission" date="2017-01" db="EMBL/GenBank/DDBJ databases">
        <authorList>
            <person name="Varghese N."/>
            <person name="Submissions S."/>
        </authorList>
    </citation>
    <scope>NUCLEOTIDE SEQUENCE [LARGE SCALE GENOMIC DNA]</scope>
    <source>
        <strain evidence="4">ATCC 51758</strain>
    </source>
</reference>
<dbReference type="EMBL" id="FTMD01000012">
    <property type="protein sequence ID" value="SIR29630.1"/>
    <property type="molecule type" value="Genomic_DNA"/>
</dbReference>
<dbReference type="SMART" id="SM00138">
    <property type="entry name" value="MeTrc"/>
    <property type="match status" value="1"/>
</dbReference>
<feature type="region of interest" description="Disordered" evidence="1">
    <location>
        <begin position="1"/>
        <end position="25"/>
    </location>
</feature>
<dbReference type="Gene3D" id="1.25.40.10">
    <property type="entry name" value="Tetratricopeptide repeat domain"/>
    <property type="match status" value="1"/>
</dbReference>
<dbReference type="PROSITE" id="PS50123">
    <property type="entry name" value="CHER"/>
    <property type="match status" value="1"/>
</dbReference>
<dbReference type="AlphaFoldDB" id="A0A1N6ZRZ3"/>
<proteinExistence type="predicted"/>